<name>A0A1R3J455_COCAP</name>
<dbReference type="Gramene" id="OMO89619">
    <property type="protein sequence ID" value="OMO89619"/>
    <property type="gene ID" value="CCACVL1_07731"/>
</dbReference>
<dbReference type="EMBL" id="AWWV01008636">
    <property type="protein sequence ID" value="OMO89619.1"/>
    <property type="molecule type" value="Genomic_DNA"/>
</dbReference>
<feature type="compositionally biased region" description="Polar residues" evidence="1">
    <location>
        <begin position="10"/>
        <end position="19"/>
    </location>
</feature>
<keyword evidence="3" id="KW-1185">Reference proteome</keyword>
<proteinExistence type="predicted"/>
<evidence type="ECO:0000256" key="1">
    <source>
        <dbReference type="SAM" id="MobiDB-lite"/>
    </source>
</evidence>
<evidence type="ECO:0000313" key="2">
    <source>
        <dbReference type="EMBL" id="OMO89619.1"/>
    </source>
</evidence>
<accession>A0A1R3J455</accession>
<dbReference type="AlphaFoldDB" id="A0A1R3J455"/>
<organism evidence="2 3">
    <name type="scientific">Corchorus capsularis</name>
    <name type="common">Jute</name>
    <dbReference type="NCBI Taxonomy" id="210143"/>
    <lineage>
        <taxon>Eukaryota</taxon>
        <taxon>Viridiplantae</taxon>
        <taxon>Streptophyta</taxon>
        <taxon>Embryophyta</taxon>
        <taxon>Tracheophyta</taxon>
        <taxon>Spermatophyta</taxon>
        <taxon>Magnoliopsida</taxon>
        <taxon>eudicotyledons</taxon>
        <taxon>Gunneridae</taxon>
        <taxon>Pentapetalae</taxon>
        <taxon>rosids</taxon>
        <taxon>malvids</taxon>
        <taxon>Malvales</taxon>
        <taxon>Malvaceae</taxon>
        <taxon>Grewioideae</taxon>
        <taxon>Apeibeae</taxon>
        <taxon>Corchorus</taxon>
    </lineage>
</organism>
<reference evidence="2 3" key="1">
    <citation type="submission" date="2013-09" db="EMBL/GenBank/DDBJ databases">
        <title>Corchorus capsularis genome sequencing.</title>
        <authorList>
            <person name="Alam M."/>
            <person name="Haque M.S."/>
            <person name="Islam M.S."/>
            <person name="Emdad E.M."/>
            <person name="Islam M.M."/>
            <person name="Ahmed B."/>
            <person name="Halim A."/>
            <person name="Hossen Q.M.M."/>
            <person name="Hossain M.Z."/>
            <person name="Ahmed R."/>
            <person name="Khan M.M."/>
            <person name="Islam R."/>
            <person name="Rashid M.M."/>
            <person name="Khan S.A."/>
            <person name="Rahman M.S."/>
            <person name="Alam M."/>
        </authorList>
    </citation>
    <scope>NUCLEOTIDE SEQUENCE [LARGE SCALE GENOMIC DNA]</scope>
    <source>
        <strain evidence="3">cv. CVL-1</strain>
        <tissue evidence="2">Whole seedling</tissue>
    </source>
</reference>
<evidence type="ECO:0000313" key="3">
    <source>
        <dbReference type="Proteomes" id="UP000188268"/>
    </source>
</evidence>
<gene>
    <name evidence="2" type="ORF">CCACVL1_07731</name>
</gene>
<dbReference type="Proteomes" id="UP000188268">
    <property type="component" value="Unassembled WGS sequence"/>
</dbReference>
<comment type="caution">
    <text evidence="2">The sequence shown here is derived from an EMBL/GenBank/DDBJ whole genome shotgun (WGS) entry which is preliminary data.</text>
</comment>
<feature type="region of interest" description="Disordered" evidence="1">
    <location>
        <begin position="1"/>
        <end position="57"/>
    </location>
</feature>
<protein>
    <submittedName>
        <fullName evidence="2">Uncharacterized protein</fullName>
    </submittedName>
</protein>
<sequence>MSHAVALNLSGFNSTVNDTSYRHRPPYQGTFRPPMDPQTWQSGKREDQSSGNSRCARVSEVTCANGELTTDVN</sequence>